<sequence length="807" mass="87141">MDFLRCTIQDAPVSPFGRVSPAVTIDSNGHFADIIRKRFPAHRTSEDRDRADRACVLSWTSSIDILYEEWQKRDLTARFTSRWSLEDAMRQTLTEAMTARCFPASERDVSAAYRAHEPTGGRTDGRTFGGSGGRTDGRTFGGSGGRTDGRTFGRSDRRTDGRTFGGSDGRTDGRTFGRSDGQTGSVTDGRTDRHFTVARAWLDQQISRSAAVVYTLPVERMAHCGKVLVIVDVAVQTFVYIDFRHGSFPPRELHDRATTITDRVQEHGEGLTGHECVRVGGPGLAELLTLAAYSQTEIAVRNLTVGPSLAQLVESVTEKMGMLLEFWSRPSKELFWRVCLPTALPTNVAETVLVELFPERSIQARIQSVVPAVPHAPKGVSPFQHPSSRIRIPDMPVTLESVTAPIVPTSPDPVIGNGNITGEPDDGHLQWPASPEYPYPACGPDVVAVHQSATRSYSVVSDDSLDAEVEAALSEAVGGAVKQPIVRPTVMWPYSPVSDEEDNLATEDQAEKSMKREIKTKQPQEAEKGALYICQKDAERIATVFEHERDARAQFHGTNLINLHLVLLTYPIGAGCAGSVPSELRTALLSTGTNTETTTSHVLHDDLLISVFDDVFENAASGTADNISSDSATETVTGDNRSASAIDKQRSSIGGVDGTSSLSSDSQVSGAKLSSQQGAVPESSFTNALVLAAEPEAESRSKHHSNKTKSNAFDCSLSGIRKSDSTSTPASRSTSTRRDAVRSVTSPVSVPRELSGLDVRDSHNSGLRVRKAHQALKPSVQAGTDAGRKKLKGQLQRSAKAVSASKH</sequence>
<feature type="region of interest" description="Disordered" evidence="1">
    <location>
        <begin position="116"/>
        <end position="189"/>
    </location>
</feature>
<feature type="region of interest" description="Disordered" evidence="1">
    <location>
        <begin position="623"/>
        <end position="680"/>
    </location>
</feature>
<proteinExistence type="predicted"/>
<accession>A0A1W0WHM3</accession>
<feature type="compositionally biased region" description="Low complexity" evidence="1">
    <location>
        <begin position="742"/>
        <end position="752"/>
    </location>
</feature>
<feature type="compositionally biased region" description="Basic and acidic residues" evidence="1">
    <location>
        <begin position="116"/>
        <end position="125"/>
    </location>
</feature>
<feature type="region of interest" description="Disordered" evidence="1">
    <location>
        <begin position="696"/>
        <end position="807"/>
    </location>
</feature>
<feature type="compositionally biased region" description="Polar residues" evidence="1">
    <location>
        <begin position="623"/>
        <end position="643"/>
    </location>
</feature>
<dbReference type="EMBL" id="MTYJ01000101">
    <property type="protein sequence ID" value="OQV14623.1"/>
    <property type="molecule type" value="Genomic_DNA"/>
</dbReference>
<evidence type="ECO:0000313" key="2">
    <source>
        <dbReference type="EMBL" id="OQV14623.1"/>
    </source>
</evidence>
<dbReference type="Proteomes" id="UP000192578">
    <property type="component" value="Unassembled WGS sequence"/>
</dbReference>
<feature type="compositionally biased region" description="Polar residues" evidence="1">
    <location>
        <begin position="658"/>
        <end position="680"/>
    </location>
</feature>
<evidence type="ECO:0000313" key="3">
    <source>
        <dbReference type="Proteomes" id="UP000192578"/>
    </source>
</evidence>
<name>A0A1W0WHM3_HYPEX</name>
<reference evidence="3" key="1">
    <citation type="submission" date="2017-01" db="EMBL/GenBank/DDBJ databases">
        <title>Comparative genomics of anhydrobiosis in the tardigrade Hypsibius dujardini.</title>
        <authorList>
            <person name="Yoshida Y."/>
            <person name="Koutsovoulos G."/>
            <person name="Laetsch D."/>
            <person name="Stevens L."/>
            <person name="Kumar S."/>
            <person name="Horikawa D."/>
            <person name="Ishino K."/>
            <person name="Komine S."/>
            <person name="Tomita M."/>
            <person name="Blaxter M."/>
            <person name="Arakawa K."/>
        </authorList>
    </citation>
    <scope>NUCLEOTIDE SEQUENCE [LARGE SCALE GENOMIC DNA]</scope>
    <source>
        <strain evidence="3">Z151</strain>
    </source>
</reference>
<gene>
    <name evidence="2" type="ORF">BV898_11128</name>
</gene>
<feature type="compositionally biased region" description="Basic and acidic residues" evidence="1">
    <location>
        <begin position="147"/>
        <end position="161"/>
    </location>
</feature>
<feature type="compositionally biased region" description="Gly residues" evidence="1">
    <location>
        <begin position="127"/>
        <end position="146"/>
    </location>
</feature>
<feature type="compositionally biased region" description="Low complexity" evidence="1">
    <location>
        <begin position="725"/>
        <end position="734"/>
    </location>
</feature>
<dbReference type="AlphaFoldDB" id="A0A1W0WHM3"/>
<keyword evidence="3" id="KW-1185">Reference proteome</keyword>
<protein>
    <submittedName>
        <fullName evidence="2">Uncharacterized protein</fullName>
    </submittedName>
</protein>
<organism evidence="2 3">
    <name type="scientific">Hypsibius exemplaris</name>
    <name type="common">Freshwater tardigrade</name>
    <dbReference type="NCBI Taxonomy" id="2072580"/>
    <lineage>
        <taxon>Eukaryota</taxon>
        <taxon>Metazoa</taxon>
        <taxon>Ecdysozoa</taxon>
        <taxon>Tardigrada</taxon>
        <taxon>Eutardigrada</taxon>
        <taxon>Parachela</taxon>
        <taxon>Hypsibioidea</taxon>
        <taxon>Hypsibiidae</taxon>
        <taxon>Hypsibius</taxon>
    </lineage>
</organism>
<evidence type="ECO:0000256" key="1">
    <source>
        <dbReference type="SAM" id="MobiDB-lite"/>
    </source>
</evidence>
<comment type="caution">
    <text evidence="2">The sequence shown here is derived from an EMBL/GenBank/DDBJ whole genome shotgun (WGS) entry which is preliminary data.</text>
</comment>